<dbReference type="Proteomes" id="UP000248987">
    <property type="component" value="Unassembled WGS sequence"/>
</dbReference>
<dbReference type="SUPFAM" id="SSF51261">
    <property type="entry name" value="Duplicated hybrid motif"/>
    <property type="match status" value="1"/>
</dbReference>
<comment type="caution">
    <text evidence="3">The sequence shown here is derived from an EMBL/GenBank/DDBJ whole genome shotgun (WGS) entry which is preliminary data.</text>
</comment>
<evidence type="ECO:0000313" key="4">
    <source>
        <dbReference type="Proteomes" id="UP000248987"/>
    </source>
</evidence>
<dbReference type="OrthoDB" id="9810477at2"/>
<keyword evidence="4" id="KW-1185">Reference proteome</keyword>
<evidence type="ECO:0000259" key="1">
    <source>
        <dbReference type="Pfam" id="PF01551"/>
    </source>
</evidence>
<dbReference type="RefSeq" id="WP_066438158.1">
    <property type="nucleotide sequence ID" value="NZ_QLLQ01000020.1"/>
</dbReference>
<feature type="domain" description="M23ase beta-sheet core" evidence="1">
    <location>
        <begin position="195"/>
        <end position="292"/>
    </location>
</feature>
<dbReference type="AlphaFoldDB" id="A0A1A7QU79"/>
<dbReference type="Gene3D" id="2.70.70.10">
    <property type="entry name" value="Glucose Permease (Domain IIA)"/>
    <property type="match status" value="1"/>
</dbReference>
<organism evidence="3 4">
    <name type="scientific">Gelidibacter algens</name>
    <dbReference type="NCBI Taxonomy" id="49280"/>
    <lineage>
        <taxon>Bacteria</taxon>
        <taxon>Pseudomonadati</taxon>
        <taxon>Bacteroidota</taxon>
        <taxon>Flavobacteriia</taxon>
        <taxon>Flavobacteriales</taxon>
        <taxon>Flavobacteriaceae</taxon>
        <taxon>Gelidibacter</taxon>
    </lineage>
</organism>
<feature type="domain" description="SH3b" evidence="2">
    <location>
        <begin position="322"/>
        <end position="369"/>
    </location>
</feature>
<dbReference type="InterPro" id="IPR016047">
    <property type="entry name" value="M23ase_b-sheet_dom"/>
</dbReference>
<dbReference type="Pfam" id="PF01551">
    <property type="entry name" value="Peptidase_M23"/>
    <property type="match status" value="1"/>
</dbReference>
<evidence type="ECO:0000259" key="2">
    <source>
        <dbReference type="Pfam" id="PF08239"/>
    </source>
</evidence>
<protein>
    <submittedName>
        <fullName evidence="3">SH3 domain-containing protein</fullName>
    </submittedName>
</protein>
<proteinExistence type="predicted"/>
<dbReference type="InterPro" id="IPR011055">
    <property type="entry name" value="Dup_hybrid_motif"/>
</dbReference>
<gene>
    <name evidence="3" type="ORF">LX77_03439</name>
</gene>
<dbReference type="GO" id="GO:0004222">
    <property type="term" value="F:metalloendopeptidase activity"/>
    <property type="evidence" value="ECO:0007669"/>
    <property type="project" value="TreeGrafter"/>
</dbReference>
<dbReference type="CDD" id="cd12797">
    <property type="entry name" value="M23_peptidase"/>
    <property type="match status" value="1"/>
</dbReference>
<dbReference type="PANTHER" id="PTHR21666:SF268">
    <property type="entry name" value="PEPTIDASE M23 DOMAIN-CONTAINING PROTEIN"/>
    <property type="match status" value="1"/>
</dbReference>
<evidence type="ECO:0000313" key="3">
    <source>
        <dbReference type="EMBL" id="RAJ19696.1"/>
    </source>
</evidence>
<dbReference type="EMBL" id="QLLQ01000020">
    <property type="protein sequence ID" value="RAJ19696.1"/>
    <property type="molecule type" value="Genomic_DNA"/>
</dbReference>
<dbReference type="Gene3D" id="2.30.30.40">
    <property type="entry name" value="SH3 Domains"/>
    <property type="match status" value="1"/>
</dbReference>
<name>A0A1A7QU79_9FLAO</name>
<reference evidence="3 4" key="1">
    <citation type="submission" date="2018-06" db="EMBL/GenBank/DDBJ databases">
        <title>Genomic Encyclopedia of Archaeal and Bacterial Type Strains, Phase II (KMG-II): from individual species to whole genera.</title>
        <authorList>
            <person name="Goeker M."/>
        </authorList>
    </citation>
    <scope>NUCLEOTIDE SEQUENCE [LARGE SCALE GENOMIC DNA]</scope>
    <source>
        <strain evidence="3 4">DSM 12408</strain>
    </source>
</reference>
<sequence length="371" mass="40991">MKSNFYIIFCVFCLYGCSKVQQATDFITKPSAREIYMRDFKDSDSLVRIWNAALFKAKSNQLEASLPFVMSSQSGKGKASALGYTIELKRGEILKISVEKSLDSGVVFIDLFEIEAAATLSEKPLVSNEWKVDSISYKTQRSGFYKVVIQPELRDSLLYTTKIYTQPSFRFPVSGKGNAAMGSFWGVTRDGGKRSHEGIDIFAARGTPVLAATAGSISFTGNRGLGGKQVWLRDGLFGQSLYYAHLDSIMIATGARVKKGDTLGLVGNTGNAKTTSPHLHFGIYTRSGAIDPLPFIKKREIPASSNALTFTQARTKLQKNELRTGASTTYENLKSLTKDQVVEIVGKTQQWYHVRLADSLEGFMHQSLLHK</sequence>
<accession>A0A1A7QU79</accession>
<dbReference type="PANTHER" id="PTHR21666">
    <property type="entry name" value="PEPTIDASE-RELATED"/>
    <property type="match status" value="1"/>
</dbReference>
<dbReference type="InterPro" id="IPR050570">
    <property type="entry name" value="Cell_wall_metabolism_enzyme"/>
</dbReference>
<dbReference type="Pfam" id="PF08239">
    <property type="entry name" value="SH3_3"/>
    <property type="match status" value="1"/>
</dbReference>
<dbReference type="InterPro" id="IPR003646">
    <property type="entry name" value="SH3-like_bac-type"/>
</dbReference>